<reference evidence="2 3" key="1">
    <citation type="submission" date="2018-09" db="EMBL/GenBank/DDBJ databases">
        <title>Genomic Encyclopedia of Archaeal and Bacterial Type Strains, Phase II (KMG-II): from individual species to whole genera.</title>
        <authorList>
            <person name="Goeker M."/>
        </authorList>
    </citation>
    <scope>NUCLEOTIDE SEQUENCE [LARGE SCALE GENOMIC DNA]</scope>
    <source>
        <strain evidence="2 3">DSM 26283</strain>
    </source>
</reference>
<sequence>MNGHFVISLDFELHWGVFDKKSVNDYKENLTNVPIVIDRLLKLCEQYNVKLTFSTVGFLFAQNKKELLKYAPKNKPTYNNKIYNPYSLINSIGDQEKDDPYHYAPSLIKKIRDTNAHEISSHTYCHFYSHKPGQTVEQFEDDIKSAIEIAKSMNVKIESLVFPRNMIDAEKTIDHPYLYVLKKHGITSFRGKEEAHIYTIHTTKFYHNWFIFKILRMLDAYFNVTGYNTYKVESLYNSNLPLNLPSSRLLRPYSQKLNFLEPLKMRRIKKAMKYAAKHNEMFHLWWHPHNFGTHIDENFKNLESIFKAYTSLNKTHNFTSETMSGLTHKVTSLNNNNS</sequence>
<dbReference type="SUPFAM" id="SSF88713">
    <property type="entry name" value="Glycoside hydrolase/deacetylase"/>
    <property type="match status" value="1"/>
</dbReference>
<dbReference type="GO" id="GO:0016810">
    <property type="term" value="F:hydrolase activity, acting on carbon-nitrogen (but not peptide) bonds"/>
    <property type="evidence" value="ECO:0007669"/>
    <property type="project" value="InterPro"/>
</dbReference>
<dbReference type="AlphaFoldDB" id="A0A420DMB5"/>
<evidence type="ECO:0000313" key="3">
    <source>
        <dbReference type="Proteomes" id="UP000284892"/>
    </source>
</evidence>
<evidence type="ECO:0000313" key="2">
    <source>
        <dbReference type="EMBL" id="RKE95299.1"/>
    </source>
</evidence>
<evidence type="ECO:0000259" key="1">
    <source>
        <dbReference type="Pfam" id="PF01522"/>
    </source>
</evidence>
<dbReference type="RefSeq" id="WP_120200616.1">
    <property type="nucleotide sequence ID" value="NZ_RAQJ01000002.1"/>
</dbReference>
<proteinExistence type="predicted"/>
<dbReference type="OrthoDB" id="7836272at2"/>
<accession>A0A420DMB5</accession>
<protein>
    <submittedName>
        <fullName evidence="2">Polysaccharide deacetylase</fullName>
    </submittedName>
</protein>
<dbReference type="GO" id="GO:0005975">
    <property type="term" value="P:carbohydrate metabolic process"/>
    <property type="evidence" value="ECO:0007669"/>
    <property type="project" value="InterPro"/>
</dbReference>
<gene>
    <name evidence="2" type="ORF">BXY80_1486</name>
</gene>
<dbReference type="CDD" id="cd10929">
    <property type="entry name" value="CE4_u5"/>
    <property type="match status" value="1"/>
</dbReference>
<dbReference type="Pfam" id="PF01522">
    <property type="entry name" value="Polysacc_deac_1"/>
    <property type="match status" value="1"/>
</dbReference>
<dbReference type="InterPro" id="IPR011330">
    <property type="entry name" value="Glyco_hydro/deAcase_b/a-brl"/>
</dbReference>
<feature type="domain" description="NodB homology" evidence="1">
    <location>
        <begin position="37"/>
        <end position="167"/>
    </location>
</feature>
<keyword evidence="3" id="KW-1185">Reference proteome</keyword>
<dbReference type="InterPro" id="IPR002509">
    <property type="entry name" value="NODB_dom"/>
</dbReference>
<name>A0A420DMB5_9FLAO</name>
<dbReference type="Proteomes" id="UP000284892">
    <property type="component" value="Unassembled WGS sequence"/>
</dbReference>
<comment type="caution">
    <text evidence="2">The sequence shown here is derived from an EMBL/GenBank/DDBJ whole genome shotgun (WGS) entry which is preliminary data.</text>
</comment>
<dbReference type="Gene3D" id="3.20.20.370">
    <property type="entry name" value="Glycoside hydrolase/deacetylase"/>
    <property type="match status" value="1"/>
</dbReference>
<dbReference type="EMBL" id="RAQJ01000002">
    <property type="protein sequence ID" value="RKE95299.1"/>
    <property type="molecule type" value="Genomic_DNA"/>
</dbReference>
<organism evidence="2 3">
    <name type="scientific">Ichthyenterobacterium magnum</name>
    <dbReference type="NCBI Taxonomy" id="1230530"/>
    <lineage>
        <taxon>Bacteria</taxon>
        <taxon>Pseudomonadati</taxon>
        <taxon>Bacteroidota</taxon>
        <taxon>Flavobacteriia</taxon>
        <taxon>Flavobacteriales</taxon>
        <taxon>Flavobacteriaceae</taxon>
        <taxon>Ichthyenterobacterium</taxon>
    </lineage>
</organism>